<dbReference type="AlphaFoldDB" id="T1JZZ2"/>
<reference evidence="1" key="2">
    <citation type="submission" date="2015-06" db="UniProtKB">
        <authorList>
            <consortium name="EnsemblMetazoa"/>
        </authorList>
    </citation>
    <scope>IDENTIFICATION</scope>
</reference>
<organism evidence="1 2">
    <name type="scientific">Tetranychus urticae</name>
    <name type="common">Two-spotted spider mite</name>
    <dbReference type="NCBI Taxonomy" id="32264"/>
    <lineage>
        <taxon>Eukaryota</taxon>
        <taxon>Metazoa</taxon>
        <taxon>Ecdysozoa</taxon>
        <taxon>Arthropoda</taxon>
        <taxon>Chelicerata</taxon>
        <taxon>Arachnida</taxon>
        <taxon>Acari</taxon>
        <taxon>Acariformes</taxon>
        <taxon>Trombidiformes</taxon>
        <taxon>Prostigmata</taxon>
        <taxon>Eleutherengona</taxon>
        <taxon>Raphignathae</taxon>
        <taxon>Tetranychoidea</taxon>
        <taxon>Tetranychidae</taxon>
        <taxon>Tetranychus</taxon>
    </lineage>
</organism>
<dbReference type="EMBL" id="CAEY01001130">
    <property type="status" value="NOT_ANNOTATED_CDS"/>
    <property type="molecule type" value="Genomic_DNA"/>
</dbReference>
<dbReference type="HOGENOM" id="CLU_3369054_0_0_1"/>
<evidence type="ECO:0000313" key="2">
    <source>
        <dbReference type="Proteomes" id="UP000015104"/>
    </source>
</evidence>
<sequence length="35" mass="4223">MLEPVKLEPDWMNENQTMVLMVKLPVKNFTQRFSK</sequence>
<accession>T1JZZ2</accession>
<keyword evidence="2" id="KW-1185">Reference proteome</keyword>
<protein>
    <submittedName>
        <fullName evidence="1">Uncharacterized protein</fullName>
    </submittedName>
</protein>
<reference evidence="2" key="1">
    <citation type="submission" date="2011-08" db="EMBL/GenBank/DDBJ databases">
        <authorList>
            <person name="Rombauts S."/>
        </authorList>
    </citation>
    <scope>NUCLEOTIDE SEQUENCE</scope>
    <source>
        <strain evidence="2">London</strain>
    </source>
</reference>
<name>T1JZZ2_TETUR</name>
<proteinExistence type="predicted"/>
<dbReference type="Proteomes" id="UP000015104">
    <property type="component" value="Unassembled WGS sequence"/>
</dbReference>
<dbReference type="EnsemblMetazoa" id="tetur03g05790.1">
    <property type="protein sequence ID" value="tetur03g05790.1"/>
    <property type="gene ID" value="tetur03g05790"/>
</dbReference>
<evidence type="ECO:0000313" key="1">
    <source>
        <dbReference type="EnsemblMetazoa" id="tetur03g05790.1"/>
    </source>
</evidence>